<dbReference type="STRING" id="1108044.GOOTI_248_00160"/>
<evidence type="ECO:0008006" key="5">
    <source>
        <dbReference type="Google" id="ProtNLM"/>
    </source>
</evidence>
<dbReference type="GO" id="GO:0046872">
    <property type="term" value="F:metal ion binding"/>
    <property type="evidence" value="ECO:0007669"/>
    <property type="project" value="UniProtKB-KW"/>
</dbReference>
<dbReference type="PANTHER" id="PTHR33542:SF5">
    <property type="entry name" value="FERROCHELATASE CHE1"/>
    <property type="match status" value="1"/>
</dbReference>
<dbReference type="GO" id="GO:0016829">
    <property type="term" value="F:lyase activity"/>
    <property type="evidence" value="ECO:0007669"/>
    <property type="project" value="UniProtKB-KW"/>
</dbReference>
<dbReference type="Pfam" id="PF01903">
    <property type="entry name" value="CbiX"/>
    <property type="match status" value="2"/>
</dbReference>
<dbReference type="EMBL" id="BAFB01000248">
    <property type="protein sequence ID" value="GAB36971.1"/>
    <property type="molecule type" value="Genomic_DNA"/>
</dbReference>
<dbReference type="PANTHER" id="PTHR33542">
    <property type="entry name" value="SIROHYDROCHLORIN FERROCHELATASE, CHLOROPLASTIC"/>
    <property type="match status" value="1"/>
</dbReference>
<organism evidence="3 4">
    <name type="scientific">Gordonia otitidis (strain DSM 44809 / CCUG 52243 / JCM 12355 / NBRC 100426 / IFM 10032)</name>
    <dbReference type="NCBI Taxonomy" id="1108044"/>
    <lineage>
        <taxon>Bacteria</taxon>
        <taxon>Bacillati</taxon>
        <taxon>Actinomycetota</taxon>
        <taxon>Actinomycetes</taxon>
        <taxon>Mycobacteriales</taxon>
        <taxon>Gordoniaceae</taxon>
        <taxon>Gordonia</taxon>
    </lineage>
</organism>
<evidence type="ECO:0000256" key="1">
    <source>
        <dbReference type="ARBA" id="ARBA00022723"/>
    </source>
</evidence>
<protein>
    <recommendedName>
        <fullName evidence="5">Ferrochelatase</fullName>
    </recommendedName>
</protein>
<dbReference type="CDD" id="cd03416">
    <property type="entry name" value="CbiX_SirB_N"/>
    <property type="match status" value="1"/>
</dbReference>
<dbReference type="CDD" id="cd03414">
    <property type="entry name" value="CbiX_SirB_C"/>
    <property type="match status" value="1"/>
</dbReference>
<dbReference type="AlphaFoldDB" id="H5TU13"/>
<keyword evidence="2" id="KW-0456">Lyase</keyword>
<accession>H5TU13</accession>
<evidence type="ECO:0000256" key="2">
    <source>
        <dbReference type="ARBA" id="ARBA00023239"/>
    </source>
</evidence>
<gene>
    <name evidence="3" type="ORF">GOOTI_248_00160</name>
</gene>
<keyword evidence="4" id="KW-1185">Reference proteome</keyword>
<keyword evidence="1" id="KW-0479">Metal-binding</keyword>
<proteinExistence type="predicted"/>
<comment type="caution">
    <text evidence="3">The sequence shown here is derived from an EMBL/GenBank/DDBJ whole genome shotgun (WGS) entry which is preliminary data.</text>
</comment>
<dbReference type="InterPro" id="IPR050963">
    <property type="entry name" value="Sirohydro_Cobaltochel/CbiX"/>
</dbReference>
<evidence type="ECO:0000313" key="3">
    <source>
        <dbReference type="EMBL" id="GAB36971.1"/>
    </source>
</evidence>
<dbReference type="SUPFAM" id="SSF53800">
    <property type="entry name" value="Chelatase"/>
    <property type="match status" value="1"/>
</dbReference>
<dbReference type="OrthoDB" id="7345302at2"/>
<evidence type="ECO:0000313" key="4">
    <source>
        <dbReference type="Proteomes" id="UP000005038"/>
    </source>
</evidence>
<sequence>MTPEPTRGRAAPILVAHGTRSLAGVDTIGRIAALVGQRIGQTRVAFVDVLGPSPSELLAETDDAALVIPVFLAAGYHVRRDIPAHVEASGHRDVTMCDNLGPDPVLAEVMRDRLWTAGWRPGDSVVMAAAGSSDPLALGEVEKAAAYLSDLIGDDVPVGYIATATPRVPEVVAEVRKRRRRVFIASYLLAPGLFHSRLAEYGADGVGEPLGADPRIADLVVDRVRAAVDGSATSHARPGNVRTM</sequence>
<dbReference type="Proteomes" id="UP000005038">
    <property type="component" value="Unassembled WGS sequence"/>
</dbReference>
<dbReference type="InterPro" id="IPR002762">
    <property type="entry name" value="CbiX-like"/>
</dbReference>
<dbReference type="Gene3D" id="3.40.50.1400">
    <property type="match status" value="2"/>
</dbReference>
<reference evidence="3" key="1">
    <citation type="submission" date="2012-02" db="EMBL/GenBank/DDBJ databases">
        <title>Whole genome shotgun sequence of Gordonia otitidis NBRC 100426.</title>
        <authorList>
            <person name="Yoshida I."/>
            <person name="Hosoyama A."/>
            <person name="Tsuchikane K."/>
            <person name="Katsumata H."/>
            <person name="Yamazaki S."/>
            <person name="Fujita N."/>
        </authorList>
    </citation>
    <scope>NUCLEOTIDE SEQUENCE [LARGE SCALE GENOMIC DNA]</scope>
    <source>
        <strain evidence="3">NBRC 100426</strain>
    </source>
</reference>
<dbReference type="RefSeq" id="WP_007241128.1">
    <property type="nucleotide sequence ID" value="NZ_BAFB01000248.1"/>
</dbReference>
<name>H5TU13_GORO1</name>